<organism evidence="2 3">
    <name type="scientific">Paraburkholderia panacisoli</name>
    <dbReference type="NCBI Taxonomy" id="2603818"/>
    <lineage>
        <taxon>Bacteria</taxon>
        <taxon>Pseudomonadati</taxon>
        <taxon>Pseudomonadota</taxon>
        <taxon>Betaproteobacteria</taxon>
        <taxon>Burkholderiales</taxon>
        <taxon>Burkholderiaceae</taxon>
        <taxon>Paraburkholderia</taxon>
    </lineage>
</organism>
<keyword evidence="3" id="KW-1185">Reference proteome</keyword>
<comment type="caution">
    <text evidence="2">The sequence shown here is derived from an EMBL/GenBank/DDBJ whole genome shotgun (WGS) entry which is preliminary data.</text>
</comment>
<reference evidence="2 3" key="1">
    <citation type="submission" date="2019-08" db="EMBL/GenBank/DDBJ databases">
        <title>Paraburkholderia sp. DCY113.</title>
        <authorList>
            <person name="Kang J."/>
        </authorList>
    </citation>
    <scope>NUCLEOTIDE SEQUENCE [LARGE SCALE GENOMIC DNA]</scope>
    <source>
        <strain evidence="2 3">DCY113</strain>
    </source>
</reference>
<dbReference type="AlphaFoldDB" id="A0A5B0G3V7"/>
<accession>A0A5B0G3V7</accession>
<dbReference type="Proteomes" id="UP000325273">
    <property type="component" value="Unassembled WGS sequence"/>
</dbReference>
<evidence type="ECO:0008006" key="4">
    <source>
        <dbReference type="Google" id="ProtNLM"/>
    </source>
</evidence>
<feature type="chain" id="PRO_5023127366" description="Lipoprotein" evidence="1">
    <location>
        <begin position="29"/>
        <end position="94"/>
    </location>
</feature>
<evidence type="ECO:0000313" key="3">
    <source>
        <dbReference type="Proteomes" id="UP000325273"/>
    </source>
</evidence>
<dbReference type="EMBL" id="VTUZ01000069">
    <property type="protein sequence ID" value="KAA0997922.1"/>
    <property type="molecule type" value="Genomic_DNA"/>
</dbReference>
<protein>
    <recommendedName>
        <fullName evidence="4">Lipoprotein</fullName>
    </recommendedName>
</protein>
<name>A0A5B0G3V7_9BURK</name>
<keyword evidence="1" id="KW-0732">Signal</keyword>
<proteinExistence type="predicted"/>
<gene>
    <name evidence="2" type="ORF">FVF58_46915</name>
</gene>
<feature type="signal peptide" evidence="1">
    <location>
        <begin position="1"/>
        <end position="28"/>
    </location>
</feature>
<dbReference type="PROSITE" id="PS51257">
    <property type="entry name" value="PROKAR_LIPOPROTEIN"/>
    <property type="match status" value="1"/>
</dbReference>
<evidence type="ECO:0000256" key="1">
    <source>
        <dbReference type="SAM" id="SignalP"/>
    </source>
</evidence>
<evidence type="ECO:0000313" key="2">
    <source>
        <dbReference type="EMBL" id="KAA0997922.1"/>
    </source>
</evidence>
<sequence length="94" mass="9708">MNRSRGIVTAIWAACALVSGLGACSSQAQTSPVPPSAQPPASVRLWCAEPPGYYPSVQTCASGWQRRAPDLPASAVSPPVLVIPVQPPAEGRSQ</sequence>